<dbReference type="Proteomes" id="UP001164746">
    <property type="component" value="Chromosome 3"/>
</dbReference>
<organism evidence="1 2">
    <name type="scientific">Mya arenaria</name>
    <name type="common">Soft-shell clam</name>
    <dbReference type="NCBI Taxonomy" id="6604"/>
    <lineage>
        <taxon>Eukaryota</taxon>
        <taxon>Metazoa</taxon>
        <taxon>Spiralia</taxon>
        <taxon>Lophotrochozoa</taxon>
        <taxon>Mollusca</taxon>
        <taxon>Bivalvia</taxon>
        <taxon>Autobranchia</taxon>
        <taxon>Heteroconchia</taxon>
        <taxon>Euheterodonta</taxon>
        <taxon>Imparidentia</taxon>
        <taxon>Neoheterodontei</taxon>
        <taxon>Myida</taxon>
        <taxon>Myoidea</taxon>
        <taxon>Myidae</taxon>
        <taxon>Mya</taxon>
    </lineage>
</organism>
<evidence type="ECO:0000313" key="1">
    <source>
        <dbReference type="EMBL" id="WAR01053.1"/>
    </source>
</evidence>
<name>A0ABY7DTN3_MYAAR</name>
<sequence>MDDLSEMTIKKFKMWSLHVIKVYLSRRKKPVDGNLDELSARAFCAWEENLPVDANAELAEHRLQHKYKAKLNPGGEVIPDPFSLTSGWKCEKDGLATWP</sequence>
<keyword evidence="2" id="KW-1185">Reference proteome</keyword>
<proteinExistence type="predicted"/>
<dbReference type="EMBL" id="CP111014">
    <property type="protein sequence ID" value="WAR01053.1"/>
    <property type="molecule type" value="Genomic_DNA"/>
</dbReference>
<gene>
    <name evidence="1" type="ORF">MAR_025425</name>
</gene>
<evidence type="ECO:0000313" key="2">
    <source>
        <dbReference type="Proteomes" id="UP001164746"/>
    </source>
</evidence>
<accession>A0ABY7DTN3</accession>
<protein>
    <submittedName>
        <fullName evidence="1">Uncharacterized protein</fullName>
    </submittedName>
</protein>
<reference evidence="1" key="1">
    <citation type="submission" date="2022-11" db="EMBL/GenBank/DDBJ databases">
        <title>Centuries of genome instability and evolution in soft-shell clam transmissible cancer (bioRxiv).</title>
        <authorList>
            <person name="Hart S.F.M."/>
            <person name="Yonemitsu M.A."/>
            <person name="Giersch R.M."/>
            <person name="Beal B.F."/>
            <person name="Arriagada G."/>
            <person name="Davis B.W."/>
            <person name="Ostrander E.A."/>
            <person name="Goff S.P."/>
            <person name="Metzger M.J."/>
        </authorList>
    </citation>
    <scope>NUCLEOTIDE SEQUENCE</scope>
    <source>
        <strain evidence="1">MELC-2E11</strain>
        <tissue evidence="1">Siphon/mantle</tissue>
    </source>
</reference>